<evidence type="ECO:0000256" key="4">
    <source>
        <dbReference type="SAM" id="Phobius"/>
    </source>
</evidence>
<comment type="cofactor">
    <cofactor evidence="1">
        <name>Mg(2+)</name>
        <dbReference type="ChEBI" id="CHEBI:18420"/>
    </cofactor>
</comment>
<evidence type="ECO:0000256" key="1">
    <source>
        <dbReference type="ARBA" id="ARBA00001946"/>
    </source>
</evidence>
<feature type="transmembrane region" description="Helical" evidence="4">
    <location>
        <begin position="307"/>
        <end position="327"/>
    </location>
</feature>
<accession>A0AAV9A450</accession>
<dbReference type="PANTHER" id="PTHR31739">
    <property type="entry name" value="ENT-COPALYL DIPHOSPHATE SYNTHASE, CHLOROPLASTIC"/>
    <property type="match status" value="1"/>
</dbReference>
<feature type="transmembrane region" description="Helical" evidence="4">
    <location>
        <begin position="333"/>
        <end position="356"/>
    </location>
</feature>
<dbReference type="GO" id="GO:0009686">
    <property type="term" value="P:gibberellin biosynthetic process"/>
    <property type="evidence" value="ECO:0007669"/>
    <property type="project" value="TreeGrafter"/>
</dbReference>
<evidence type="ECO:0008006" key="7">
    <source>
        <dbReference type="Google" id="ProtNLM"/>
    </source>
</evidence>
<dbReference type="InterPro" id="IPR008930">
    <property type="entry name" value="Terpenoid_cyclase/PrenylTrfase"/>
</dbReference>
<dbReference type="InterPro" id="IPR050148">
    <property type="entry name" value="Terpene_synthase-like"/>
</dbReference>
<keyword evidence="4" id="KW-0812">Transmembrane</keyword>
<evidence type="ECO:0000313" key="5">
    <source>
        <dbReference type="EMBL" id="KAK1258946.1"/>
    </source>
</evidence>
<dbReference type="GO" id="GO:0000287">
    <property type="term" value="F:magnesium ion binding"/>
    <property type="evidence" value="ECO:0007669"/>
    <property type="project" value="TreeGrafter"/>
</dbReference>
<keyword evidence="3" id="KW-0460">Magnesium</keyword>
<gene>
    <name evidence="5" type="ORF">QJS04_geneDACA010226</name>
</gene>
<dbReference type="FunFam" id="1.50.10.160:FF:000001">
    <property type="entry name" value="Ent-copalyl diphosphate synthase"/>
    <property type="match status" value="1"/>
</dbReference>
<comment type="caution">
    <text evidence="5">The sequence shown here is derived from an EMBL/GenBank/DDBJ whole genome shotgun (WGS) entry which is preliminary data.</text>
</comment>
<dbReference type="AlphaFoldDB" id="A0AAV9A450"/>
<dbReference type="SFLD" id="SFLDG01014">
    <property type="entry name" value="Terpene_Cyclase_Like_1_N-term"/>
    <property type="match status" value="1"/>
</dbReference>
<dbReference type="Proteomes" id="UP001179952">
    <property type="component" value="Unassembled WGS sequence"/>
</dbReference>
<keyword evidence="6" id="KW-1185">Reference proteome</keyword>
<reference evidence="5" key="2">
    <citation type="submission" date="2023-06" db="EMBL/GenBank/DDBJ databases">
        <authorList>
            <person name="Ma L."/>
            <person name="Liu K.-W."/>
            <person name="Li Z."/>
            <person name="Hsiao Y.-Y."/>
            <person name="Qi Y."/>
            <person name="Fu T."/>
            <person name="Tang G."/>
            <person name="Zhang D."/>
            <person name="Sun W.-H."/>
            <person name="Liu D.-K."/>
            <person name="Li Y."/>
            <person name="Chen G.-Z."/>
            <person name="Liu X.-D."/>
            <person name="Liao X.-Y."/>
            <person name="Jiang Y.-T."/>
            <person name="Yu X."/>
            <person name="Hao Y."/>
            <person name="Huang J."/>
            <person name="Zhao X.-W."/>
            <person name="Ke S."/>
            <person name="Chen Y.-Y."/>
            <person name="Wu W.-L."/>
            <person name="Hsu J.-L."/>
            <person name="Lin Y.-F."/>
            <person name="Huang M.-D."/>
            <person name="Li C.-Y."/>
            <person name="Huang L."/>
            <person name="Wang Z.-W."/>
            <person name="Zhao X."/>
            <person name="Zhong W.-Y."/>
            <person name="Peng D.-H."/>
            <person name="Ahmad S."/>
            <person name="Lan S."/>
            <person name="Zhang J.-S."/>
            <person name="Tsai W.-C."/>
            <person name="Van De Peer Y."/>
            <person name="Liu Z.-J."/>
        </authorList>
    </citation>
    <scope>NUCLEOTIDE SEQUENCE</scope>
    <source>
        <strain evidence="5">SCP</strain>
        <tissue evidence="5">Leaves</tissue>
    </source>
</reference>
<keyword evidence="4" id="KW-0472">Membrane</keyword>
<reference evidence="5" key="1">
    <citation type="journal article" date="2023" name="Nat. Commun.">
        <title>Diploid and tetraploid genomes of Acorus and the evolution of monocots.</title>
        <authorList>
            <person name="Ma L."/>
            <person name="Liu K.W."/>
            <person name="Li Z."/>
            <person name="Hsiao Y.Y."/>
            <person name="Qi Y."/>
            <person name="Fu T."/>
            <person name="Tang G.D."/>
            <person name="Zhang D."/>
            <person name="Sun W.H."/>
            <person name="Liu D.K."/>
            <person name="Li Y."/>
            <person name="Chen G.Z."/>
            <person name="Liu X.D."/>
            <person name="Liao X.Y."/>
            <person name="Jiang Y.T."/>
            <person name="Yu X."/>
            <person name="Hao Y."/>
            <person name="Huang J."/>
            <person name="Zhao X.W."/>
            <person name="Ke S."/>
            <person name="Chen Y.Y."/>
            <person name="Wu W.L."/>
            <person name="Hsu J.L."/>
            <person name="Lin Y.F."/>
            <person name="Huang M.D."/>
            <person name="Li C.Y."/>
            <person name="Huang L."/>
            <person name="Wang Z.W."/>
            <person name="Zhao X."/>
            <person name="Zhong W.Y."/>
            <person name="Peng D.H."/>
            <person name="Ahmad S."/>
            <person name="Lan S."/>
            <person name="Zhang J.S."/>
            <person name="Tsai W.C."/>
            <person name="Van de Peer Y."/>
            <person name="Liu Z.J."/>
        </authorList>
    </citation>
    <scope>NUCLEOTIDE SEQUENCE</scope>
    <source>
        <strain evidence="5">SCP</strain>
    </source>
</reference>
<dbReference type="PANTHER" id="PTHR31739:SF4">
    <property type="entry name" value="ENT-COPALYL DIPHOSPHATE SYNTHASE, CHLOROPLASTIC"/>
    <property type="match status" value="1"/>
</dbReference>
<dbReference type="EMBL" id="JAUJYN010000012">
    <property type="protein sequence ID" value="KAK1258946.1"/>
    <property type="molecule type" value="Genomic_DNA"/>
</dbReference>
<name>A0AAV9A450_ACOGR</name>
<organism evidence="5 6">
    <name type="scientific">Acorus gramineus</name>
    <name type="common">Dwarf sweet flag</name>
    <dbReference type="NCBI Taxonomy" id="55184"/>
    <lineage>
        <taxon>Eukaryota</taxon>
        <taxon>Viridiplantae</taxon>
        <taxon>Streptophyta</taxon>
        <taxon>Embryophyta</taxon>
        <taxon>Tracheophyta</taxon>
        <taxon>Spermatophyta</taxon>
        <taxon>Magnoliopsida</taxon>
        <taxon>Liliopsida</taxon>
        <taxon>Acoraceae</taxon>
        <taxon>Acorus</taxon>
    </lineage>
</organism>
<evidence type="ECO:0000256" key="3">
    <source>
        <dbReference type="ARBA" id="ARBA00022842"/>
    </source>
</evidence>
<dbReference type="GO" id="GO:0009507">
    <property type="term" value="C:chloroplast"/>
    <property type="evidence" value="ECO:0007669"/>
    <property type="project" value="TreeGrafter"/>
</dbReference>
<proteinExistence type="predicted"/>
<dbReference type="GO" id="GO:0010333">
    <property type="term" value="F:terpene synthase activity"/>
    <property type="evidence" value="ECO:0007669"/>
    <property type="project" value="InterPro"/>
</dbReference>
<evidence type="ECO:0000313" key="6">
    <source>
        <dbReference type="Proteomes" id="UP001179952"/>
    </source>
</evidence>
<protein>
    <recommendedName>
        <fullName evidence="7">Terpene synthase N-terminal domain-containing protein</fullName>
    </recommendedName>
</protein>
<keyword evidence="4" id="KW-1133">Transmembrane helix</keyword>
<dbReference type="SUPFAM" id="SSF48239">
    <property type="entry name" value="Terpenoid cyclases/Protein prenyltransferases"/>
    <property type="match status" value="1"/>
</dbReference>
<keyword evidence="2" id="KW-0479">Metal-binding</keyword>
<dbReference type="Gene3D" id="1.50.10.160">
    <property type="match status" value="1"/>
</dbReference>
<evidence type="ECO:0000256" key="2">
    <source>
        <dbReference type="ARBA" id="ARBA00022723"/>
    </source>
</evidence>
<sequence length="435" mass="49580">MAAAILPRSKTAEVPAALSVPLRLVRMHVRLPLKRCRAVSRSSEVQEIFQSGIPVGQWPLSYPNVDFVDPKVEVDELKNRIKEIKSMLSSMGDGEITVSPYDTAWVALIKDANDNACPQFPSSLRWIVDHQLPDGSWGDHDIFVAYDRIINTLACIVALKSWNICPKSCERGISFLRKNIVRLEEEDREHMPIGFEVAFPSLVEIALTMDLGLPFDSPAVKDIYAQRILKLNKIPKEVMHSVPTTLLHSLEGMPGLDWERLLSLQCLEGSFLFSPSSTAFAFAQTRDQNCLRYLERMIDKFDGGGRFLFFFSLSFPFVALVSLLWVTQTVDCFLQYQMCILWTCLSIFGLSIAWTASESHPTSNRRSRFALTTFIDTGLKKEYVGRGIQMYKISTTHPWHFDYYVYMDMMSLLKLFNILRKMESSFASPGNQTRR</sequence>